<organism evidence="1 2">
    <name type="scientific">Campylobacter concisus</name>
    <dbReference type="NCBI Taxonomy" id="199"/>
    <lineage>
        <taxon>Bacteria</taxon>
        <taxon>Pseudomonadati</taxon>
        <taxon>Campylobacterota</taxon>
        <taxon>Epsilonproteobacteria</taxon>
        <taxon>Campylobacterales</taxon>
        <taxon>Campylobacteraceae</taxon>
        <taxon>Campylobacter</taxon>
    </lineage>
</organism>
<dbReference type="KEGG" id="ccoc:CCON33237_1113"/>
<accession>A0A0M5TIA7</accession>
<gene>
    <name evidence="1" type="ORF">CCON33237_1113</name>
</gene>
<dbReference type="GeneID" id="42569945"/>
<proteinExistence type="predicted"/>
<evidence type="ECO:0000313" key="2">
    <source>
        <dbReference type="Proteomes" id="UP000066049"/>
    </source>
</evidence>
<dbReference type="Proteomes" id="UP000066049">
    <property type="component" value="Chromosome"/>
</dbReference>
<evidence type="ECO:0000313" key="1">
    <source>
        <dbReference type="EMBL" id="ALF47787.1"/>
    </source>
</evidence>
<dbReference type="PATRIC" id="fig|199.248.peg.1153"/>
<dbReference type="RefSeq" id="WP_155463279.1">
    <property type="nucleotide sequence ID" value="NZ_CP012541.1"/>
</dbReference>
<reference evidence="2" key="1">
    <citation type="submission" date="2015-08" db="EMBL/GenBank/DDBJ databases">
        <title>Comparative genomics of the Campylobacter concisus group.</title>
        <authorList>
            <person name="Miller W.G."/>
            <person name="Yee E."/>
            <person name="Chapman M.H."/>
            <person name="Huynh S."/>
            <person name="Bono J.L."/>
            <person name="On S.L.W."/>
            <person name="St Leger J."/>
            <person name="Foster G."/>
            <person name="Parker C.T."/>
        </authorList>
    </citation>
    <scope>NUCLEOTIDE SEQUENCE [LARGE SCALE GENOMIC DNA]</scope>
    <source>
        <strain evidence="2">ATCC 33237</strain>
    </source>
</reference>
<name>A0A0M5TIA7_9BACT</name>
<protein>
    <submittedName>
        <fullName evidence="1">Uncharacterized protein</fullName>
    </submittedName>
</protein>
<dbReference type="EMBL" id="CP012541">
    <property type="protein sequence ID" value="ALF47787.1"/>
    <property type="molecule type" value="Genomic_DNA"/>
</dbReference>
<sequence>MTFEEAVANFHTANKEAQIKEFKCLRPRDEVIAEFNQKLDAYWLSMLEPELKEKA</sequence>
<dbReference type="AlphaFoldDB" id="A0A0M5TIA7"/>